<accession>A0AAE0XV14</accession>
<dbReference type="PANTHER" id="PTHR15002">
    <property type="entry name" value="RIBOSOMAL BIOGENESIS PROTEIN LAS1L"/>
    <property type="match status" value="1"/>
</dbReference>
<dbReference type="InterPro" id="IPR007174">
    <property type="entry name" value="Las1"/>
</dbReference>
<feature type="region of interest" description="Disordered" evidence="1">
    <location>
        <begin position="414"/>
        <end position="448"/>
    </location>
</feature>
<comment type="caution">
    <text evidence="2">The sequence shown here is derived from an EMBL/GenBank/DDBJ whole genome shotgun (WGS) entry which is preliminary data.</text>
</comment>
<gene>
    <name evidence="2" type="ORF">RRG08_002806</name>
</gene>
<feature type="compositionally biased region" description="Basic and acidic residues" evidence="1">
    <location>
        <begin position="182"/>
        <end position="200"/>
    </location>
</feature>
<dbReference type="GO" id="GO:0090730">
    <property type="term" value="C:Las1 complex"/>
    <property type="evidence" value="ECO:0007669"/>
    <property type="project" value="InterPro"/>
</dbReference>
<dbReference type="Pfam" id="PF04031">
    <property type="entry name" value="Las1"/>
    <property type="match status" value="1"/>
</dbReference>
<feature type="compositionally biased region" description="Low complexity" evidence="1">
    <location>
        <begin position="431"/>
        <end position="441"/>
    </location>
</feature>
<protein>
    <recommendedName>
        <fullName evidence="4">Las1-like protein</fullName>
    </recommendedName>
</protein>
<feature type="compositionally biased region" description="Acidic residues" evidence="1">
    <location>
        <begin position="512"/>
        <end position="521"/>
    </location>
</feature>
<dbReference type="GO" id="GO:0004519">
    <property type="term" value="F:endonuclease activity"/>
    <property type="evidence" value="ECO:0007669"/>
    <property type="project" value="InterPro"/>
</dbReference>
<dbReference type="PANTHER" id="PTHR15002:SF0">
    <property type="entry name" value="RIBOSOMAL BIOGENESIS PROTEIN LAS1L"/>
    <property type="match status" value="1"/>
</dbReference>
<evidence type="ECO:0000313" key="3">
    <source>
        <dbReference type="Proteomes" id="UP001283361"/>
    </source>
</evidence>
<sequence>MAEPLLSLLTPGTMKHVVPWKTREDFLCVYQDLYSDSVKSQASAIGRMLAWKSRAGSKMSVAIESTANLMQVRILHSQAERNGTLRQMEHQLSSSYSLALIRFVNHMTEKAQTKAVAQPVHLVAREFGIPEWIVRLRHDATHSALPCLDVLASGSKWALDYLQYNFWEQQRSNIHTSPNNDDNSRDDTGTSAGKQEKSPKTADIRRAFYEFQKIRYQRCDSSGKTKAESDHTAILGKLQKFMSQNKMKFVKCLLEDGILLATEEQLLAFNIEPTDLLEASPPTIPQQMALFWRPLLKRVCNAGVLPLFLHTAMFSVTSDQGLRNYQLVAWIAFILANTSSSELIDHGRRKRHGKQDCFMRTSQPIATRTLFSACTQNLNTLTAHLLGYLIDPDNLGRQVYDNLREQLLVERQSPQLTEASRVTDNSSEPADSTLSSSGSDSDNVDSFKESKCTNVEKERCTLTKISTNLVEDIKKTVKCGHISWKLCADAVDWSTLPLGMLPDQFTDTTEFSSDDGDDIDDHDGASRSGNQGRHQRRSKRRGNDDEDDDEEDESDDAEQHTSPKQCKLIVTDEVLI</sequence>
<name>A0AAE0XV14_9GAST</name>
<feature type="region of interest" description="Disordered" evidence="1">
    <location>
        <begin position="173"/>
        <end position="200"/>
    </location>
</feature>
<dbReference type="EMBL" id="JAWDGP010007584">
    <property type="protein sequence ID" value="KAK3712476.1"/>
    <property type="molecule type" value="Genomic_DNA"/>
</dbReference>
<feature type="compositionally biased region" description="Polar residues" evidence="1">
    <location>
        <begin position="414"/>
        <end position="430"/>
    </location>
</feature>
<dbReference type="GO" id="GO:0030687">
    <property type="term" value="C:preribosome, large subunit precursor"/>
    <property type="evidence" value="ECO:0007669"/>
    <property type="project" value="TreeGrafter"/>
</dbReference>
<organism evidence="2 3">
    <name type="scientific">Elysia crispata</name>
    <name type="common">lettuce slug</name>
    <dbReference type="NCBI Taxonomy" id="231223"/>
    <lineage>
        <taxon>Eukaryota</taxon>
        <taxon>Metazoa</taxon>
        <taxon>Spiralia</taxon>
        <taxon>Lophotrochozoa</taxon>
        <taxon>Mollusca</taxon>
        <taxon>Gastropoda</taxon>
        <taxon>Heterobranchia</taxon>
        <taxon>Euthyneura</taxon>
        <taxon>Panpulmonata</taxon>
        <taxon>Sacoglossa</taxon>
        <taxon>Placobranchoidea</taxon>
        <taxon>Plakobranchidae</taxon>
        <taxon>Elysia</taxon>
    </lineage>
</organism>
<reference evidence="2" key="1">
    <citation type="journal article" date="2023" name="G3 (Bethesda)">
        <title>A reference genome for the long-term kleptoplast-retaining sea slug Elysia crispata morphotype clarki.</title>
        <authorList>
            <person name="Eastman K.E."/>
            <person name="Pendleton A.L."/>
            <person name="Shaikh M.A."/>
            <person name="Suttiyut T."/>
            <person name="Ogas R."/>
            <person name="Tomko P."/>
            <person name="Gavelis G."/>
            <person name="Widhalm J.R."/>
            <person name="Wisecaver J.H."/>
        </authorList>
    </citation>
    <scope>NUCLEOTIDE SEQUENCE</scope>
    <source>
        <strain evidence="2">ECLA1</strain>
    </source>
</reference>
<dbReference type="GO" id="GO:0000470">
    <property type="term" value="P:maturation of LSU-rRNA"/>
    <property type="evidence" value="ECO:0007669"/>
    <property type="project" value="TreeGrafter"/>
</dbReference>
<keyword evidence="3" id="KW-1185">Reference proteome</keyword>
<dbReference type="Proteomes" id="UP001283361">
    <property type="component" value="Unassembled WGS sequence"/>
</dbReference>
<feature type="region of interest" description="Disordered" evidence="1">
    <location>
        <begin position="507"/>
        <end position="576"/>
    </location>
</feature>
<dbReference type="GO" id="GO:0000460">
    <property type="term" value="P:maturation of 5.8S rRNA"/>
    <property type="evidence" value="ECO:0007669"/>
    <property type="project" value="TreeGrafter"/>
</dbReference>
<proteinExistence type="predicted"/>
<evidence type="ECO:0008006" key="4">
    <source>
        <dbReference type="Google" id="ProtNLM"/>
    </source>
</evidence>
<evidence type="ECO:0000256" key="1">
    <source>
        <dbReference type="SAM" id="MobiDB-lite"/>
    </source>
</evidence>
<evidence type="ECO:0000313" key="2">
    <source>
        <dbReference type="EMBL" id="KAK3712476.1"/>
    </source>
</evidence>
<dbReference type="AlphaFoldDB" id="A0AAE0XV14"/>
<feature type="compositionally biased region" description="Acidic residues" evidence="1">
    <location>
        <begin position="544"/>
        <end position="556"/>
    </location>
</feature>